<proteinExistence type="predicted"/>
<keyword evidence="15" id="KW-1185">Reference proteome</keyword>
<keyword evidence="6 11" id="KW-0812">Transmembrane</keyword>
<dbReference type="Pfam" id="PF00672">
    <property type="entry name" value="HAMP"/>
    <property type="match status" value="1"/>
</dbReference>
<dbReference type="InterPro" id="IPR004358">
    <property type="entry name" value="Sig_transdc_His_kin-like_C"/>
</dbReference>
<sequence>MTIERVRSRQAGEPARTEALPIQARSRLRMPSPAALWSRRPMWLRITVSVAAVTLAALLGLAVVAGRGLGPLRMESADNELAQALAPATAAVSAGRLPGPVDGVTLRVLDIAGSPVDGGPATGLGPLEVRTLKAGQPLNTGADQPRVRWLGSVVFTPEGTPRLVVAGTGLIGLNASVRMASHWLLWAASIGAVLAAVATWMVVRLALRPVGRMRRSVRALPSGSRLPLPDADDELRALASDFNALLARQEEAAQRLRRFTGDAAHELRSPVASIRVQAEVAVANPDPELAQETLADILAESERLSALLDGLLALARSDAGELPPAEPVELVTEARAAVHRLPPGAPPARVSGPLGRAWAHATQAEVELVLNNLLRNACRYARSQIVVSVLPGRSTVRVVVDDDGPGVPPEHRGRVFDRFYRVSDDRARSSGGTGLGLAMVAETVRRRGGRVSVGESPEGGARFQVIWRVAGPGA</sequence>
<dbReference type="SUPFAM" id="SSF47384">
    <property type="entry name" value="Homodimeric domain of signal transducing histidine kinase"/>
    <property type="match status" value="1"/>
</dbReference>
<keyword evidence="8 11" id="KW-1133">Transmembrane helix</keyword>
<feature type="transmembrane region" description="Helical" evidence="11">
    <location>
        <begin position="183"/>
        <end position="207"/>
    </location>
</feature>
<evidence type="ECO:0000256" key="2">
    <source>
        <dbReference type="ARBA" id="ARBA00004236"/>
    </source>
</evidence>
<dbReference type="PROSITE" id="PS50109">
    <property type="entry name" value="HIS_KIN"/>
    <property type="match status" value="1"/>
</dbReference>
<dbReference type="GO" id="GO:0005886">
    <property type="term" value="C:plasma membrane"/>
    <property type="evidence" value="ECO:0007669"/>
    <property type="project" value="UniProtKB-SubCell"/>
</dbReference>
<keyword evidence="4" id="KW-0597">Phosphoprotein</keyword>
<gene>
    <name evidence="14" type="ORF">Atai01_10710</name>
</gene>
<evidence type="ECO:0000256" key="1">
    <source>
        <dbReference type="ARBA" id="ARBA00000085"/>
    </source>
</evidence>
<evidence type="ECO:0000259" key="13">
    <source>
        <dbReference type="PROSITE" id="PS50885"/>
    </source>
</evidence>
<evidence type="ECO:0000256" key="3">
    <source>
        <dbReference type="ARBA" id="ARBA00012438"/>
    </source>
</evidence>
<dbReference type="PROSITE" id="PS50885">
    <property type="entry name" value="HAMP"/>
    <property type="match status" value="1"/>
</dbReference>
<evidence type="ECO:0000256" key="9">
    <source>
        <dbReference type="ARBA" id="ARBA00023012"/>
    </source>
</evidence>
<evidence type="ECO:0000256" key="8">
    <source>
        <dbReference type="ARBA" id="ARBA00022989"/>
    </source>
</evidence>
<feature type="transmembrane region" description="Helical" evidence="11">
    <location>
        <begin position="42"/>
        <end position="65"/>
    </location>
</feature>
<dbReference type="InterPro" id="IPR036890">
    <property type="entry name" value="HATPase_C_sf"/>
</dbReference>
<dbReference type="InterPro" id="IPR003660">
    <property type="entry name" value="HAMP_dom"/>
</dbReference>
<evidence type="ECO:0000256" key="5">
    <source>
        <dbReference type="ARBA" id="ARBA00022679"/>
    </source>
</evidence>
<evidence type="ECO:0000259" key="12">
    <source>
        <dbReference type="PROSITE" id="PS50109"/>
    </source>
</evidence>
<evidence type="ECO:0000313" key="15">
    <source>
        <dbReference type="Proteomes" id="UP001165136"/>
    </source>
</evidence>
<dbReference type="Gene3D" id="1.10.287.130">
    <property type="match status" value="1"/>
</dbReference>
<reference evidence="14" key="1">
    <citation type="submission" date="2023-03" db="EMBL/GenBank/DDBJ databases">
        <title>Amycolatopsis taiwanensis NBRC 103393.</title>
        <authorList>
            <person name="Ichikawa N."/>
            <person name="Sato H."/>
            <person name="Tonouchi N."/>
        </authorList>
    </citation>
    <scope>NUCLEOTIDE SEQUENCE</scope>
    <source>
        <strain evidence="14">NBRC 103393</strain>
    </source>
</reference>
<evidence type="ECO:0000256" key="11">
    <source>
        <dbReference type="SAM" id="Phobius"/>
    </source>
</evidence>
<dbReference type="PANTHER" id="PTHR45436:SF5">
    <property type="entry name" value="SENSOR HISTIDINE KINASE TRCS"/>
    <property type="match status" value="1"/>
</dbReference>
<dbReference type="Proteomes" id="UP001165136">
    <property type="component" value="Unassembled WGS sequence"/>
</dbReference>
<keyword evidence="10 11" id="KW-0472">Membrane</keyword>
<dbReference type="SUPFAM" id="SSF55874">
    <property type="entry name" value="ATPase domain of HSP90 chaperone/DNA topoisomerase II/histidine kinase"/>
    <property type="match status" value="1"/>
</dbReference>
<evidence type="ECO:0000256" key="7">
    <source>
        <dbReference type="ARBA" id="ARBA00022777"/>
    </source>
</evidence>
<comment type="subcellular location">
    <subcellularLocation>
        <location evidence="2">Cell membrane</location>
    </subcellularLocation>
</comment>
<dbReference type="InterPro" id="IPR003661">
    <property type="entry name" value="HisK_dim/P_dom"/>
</dbReference>
<dbReference type="EC" id="2.7.13.3" evidence="3"/>
<name>A0A9W6QYQ1_9PSEU</name>
<dbReference type="CDD" id="cd00082">
    <property type="entry name" value="HisKA"/>
    <property type="match status" value="1"/>
</dbReference>
<keyword evidence="5" id="KW-0808">Transferase</keyword>
<keyword evidence="9" id="KW-0902">Two-component regulatory system</keyword>
<dbReference type="Gene3D" id="3.30.565.10">
    <property type="entry name" value="Histidine kinase-like ATPase, C-terminal domain"/>
    <property type="match status" value="1"/>
</dbReference>
<comment type="catalytic activity">
    <reaction evidence="1">
        <text>ATP + protein L-histidine = ADP + protein N-phospho-L-histidine.</text>
        <dbReference type="EC" id="2.7.13.3"/>
    </reaction>
</comment>
<dbReference type="Gene3D" id="6.10.340.10">
    <property type="match status" value="1"/>
</dbReference>
<dbReference type="Pfam" id="PF00512">
    <property type="entry name" value="HisKA"/>
    <property type="match status" value="1"/>
</dbReference>
<dbReference type="InterPro" id="IPR005467">
    <property type="entry name" value="His_kinase_dom"/>
</dbReference>
<organism evidence="14 15">
    <name type="scientific">Amycolatopsis taiwanensis</name>
    <dbReference type="NCBI Taxonomy" id="342230"/>
    <lineage>
        <taxon>Bacteria</taxon>
        <taxon>Bacillati</taxon>
        <taxon>Actinomycetota</taxon>
        <taxon>Actinomycetes</taxon>
        <taxon>Pseudonocardiales</taxon>
        <taxon>Pseudonocardiaceae</taxon>
        <taxon>Amycolatopsis</taxon>
    </lineage>
</organism>
<dbReference type="SMART" id="SM00387">
    <property type="entry name" value="HATPase_c"/>
    <property type="match status" value="1"/>
</dbReference>
<dbReference type="SMART" id="SM00388">
    <property type="entry name" value="HisKA"/>
    <property type="match status" value="1"/>
</dbReference>
<dbReference type="PRINTS" id="PR00344">
    <property type="entry name" value="BCTRLSENSOR"/>
</dbReference>
<evidence type="ECO:0000256" key="10">
    <source>
        <dbReference type="ARBA" id="ARBA00023136"/>
    </source>
</evidence>
<feature type="domain" description="Histidine kinase" evidence="12">
    <location>
        <begin position="262"/>
        <end position="471"/>
    </location>
</feature>
<dbReference type="InterPro" id="IPR003594">
    <property type="entry name" value="HATPase_dom"/>
</dbReference>
<evidence type="ECO:0000256" key="4">
    <source>
        <dbReference type="ARBA" id="ARBA00022553"/>
    </source>
</evidence>
<accession>A0A9W6QYQ1</accession>
<comment type="caution">
    <text evidence="14">The sequence shown here is derived from an EMBL/GenBank/DDBJ whole genome shotgun (WGS) entry which is preliminary data.</text>
</comment>
<keyword evidence="7 14" id="KW-0418">Kinase</keyword>
<dbReference type="AlphaFoldDB" id="A0A9W6QYQ1"/>
<dbReference type="CDD" id="cd00075">
    <property type="entry name" value="HATPase"/>
    <property type="match status" value="1"/>
</dbReference>
<dbReference type="PANTHER" id="PTHR45436">
    <property type="entry name" value="SENSOR HISTIDINE KINASE YKOH"/>
    <property type="match status" value="1"/>
</dbReference>
<dbReference type="GO" id="GO:0000155">
    <property type="term" value="F:phosphorelay sensor kinase activity"/>
    <property type="evidence" value="ECO:0007669"/>
    <property type="project" value="InterPro"/>
</dbReference>
<feature type="domain" description="HAMP" evidence="13">
    <location>
        <begin position="204"/>
        <end position="254"/>
    </location>
</feature>
<dbReference type="EMBL" id="BSTI01000002">
    <property type="protein sequence ID" value="GLY64452.1"/>
    <property type="molecule type" value="Genomic_DNA"/>
</dbReference>
<dbReference type="InterPro" id="IPR050428">
    <property type="entry name" value="TCS_sensor_his_kinase"/>
</dbReference>
<evidence type="ECO:0000256" key="6">
    <source>
        <dbReference type="ARBA" id="ARBA00022692"/>
    </source>
</evidence>
<dbReference type="Pfam" id="PF02518">
    <property type="entry name" value="HATPase_c"/>
    <property type="match status" value="1"/>
</dbReference>
<evidence type="ECO:0000313" key="14">
    <source>
        <dbReference type="EMBL" id="GLY64452.1"/>
    </source>
</evidence>
<protein>
    <recommendedName>
        <fullName evidence="3">histidine kinase</fullName>
        <ecNumber evidence="3">2.7.13.3</ecNumber>
    </recommendedName>
</protein>
<dbReference type="InterPro" id="IPR036097">
    <property type="entry name" value="HisK_dim/P_sf"/>
</dbReference>